<gene>
    <name evidence="2" type="ORF">D0859_10982</name>
    <name evidence="1" type="ORF">D0860_07613</name>
</gene>
<dbReference type="EMBL" id="QWIS01000212">
    <property type="protein sequence ID" value="RMZ01428.1"/>
    <property type="molecule type" value="Genomic_DNA"/>
</dbReference>
<dbReference type="VEuPathDB" id="FungiDB:BTJ68_09312"/>
<sequence>MEPAPPPADREVAVARALRSKLGDTNTRLVDNHLIIDPAEAAHPGRGYEHKALRDVIRRAVFQDLKGLPKNITTIILTGCLGQNSEDVAVYAEHVEVAQARGVPFHSFTLTVEKSEHLLRLQSPDRVYGQKTKLNDPASADGHCSIAVLETIMTNNEILDPTIVVDKGSDVDFRAMRHYLVDTTGLAVSESADRVLDIIVRQQEQQRSASPA</sequence>
<dbReference type="AlphaFoldDB" id="A0A3M7GKR2"/>
<dbReference type="Proteomes" id="UP000280598">
    <property type="component" value="Unassembled WGS sequence"/>
</dbReference>
<proteinExistence type="predicted"/>
<dbReference type="EMBL" id="QWIT01000384">
    <property type="protein sequence ID" value="RMZ24967.1"/>
    <property type="molecule type" value="Genomic_DNA"/>
</dbReference>
<protein>
    <submittedName>
        <fullName evidence="1">Uncharacterized protein</fullName>
    </submittedName>
</protein>
<comment type="caution">
    <text evidence="1">The sequence shown here is derived from an EMBL/GenBank/DDBJ whole genome shotgun (WGS) entry which is preliminary data.</text>
</comment>
<accession>A0A3M7GKR2</accession>
<organism evidence="1 3">
    <name type="scientific">Hortaea werneckii</name>
    <name type="common">Black yeast</name>
    <name type="synonym">Cladosporium werneckii</name>
    <dbReference type="NCBI Taxonomy" id="91943"/>
    <lineage>
        <taxon>Eukaryota</taxon>
        <taxon>Fungi</taxon>
        <taxon>Dikarya</taxon>
        <taxon>Ascomycota</taxon>
        <taxon>Pezizomycotina</taxon>
        <taxon>Dothideomycetes</taxon>
        <taxon>Dothideomycetidae</taxon>
        <taxon>Mycosphaerellales</taxon>
        <taxon>Teratosphaeriaceae</taxon>
        <taxon>Hortaea</taxon>
    </lineage>
</organism>
<evidence type="ECO:0000313" key="2">
    <source>
        <dbReference type="EMBL" id="RMZ24967.1"/>
    </source>
</evidence>
<dbReference type="OrthoDB" id="5426988at2759"/>
<dbReference type="Proteomes" id="UP000281677">
    <property type="component" value="Unassembled WGS sequence"/>
</dbReference>
<evidence type="ECO:0000313" key="1">
    <source>
        <dbReference type="EMBL" id="RMZ01428.1"/>
    </source>
</evidence>
<name>A0A3M7GKR2_HORWE</name>
<evidence type="ECO:0000313" key="4">
    <source>
        <dbReference type="Proteomes" id="UP000281677"/>
    </source>
</evidence>
<reference evidence="3 4" key="1">
    <citation type="journal article" date="2018" name="BMC Genomics">
        <title>Genomic evidence for intraspecific hybridization in a clonal and extremely halotolerant yeast.</title>
        <authorList>
            <person name="Gostincar C."/>
            <person name="Stajich J.E."/>
            <person name="Zupancic J."/>
            <person name="Zalar P."/>
            <person name="Gunde-Cimerman N."/>
        </authorList>
    </citation>
    <scope>NUCLEOTIDE SEQUENCE [LARGE SCALE GENOMIC DNA]</scope>
    <source>
        <strain evidence="2 4">EXF-120</strain>
        <strain evidence="1 3">EXF-562</strain>
    </source>
</reference>
<evidence type="ECO:0000313" key="3">
    <source>
        <dbReference type="Proteomes" id="UP000280598"/>
    </source>
</evidence>